<evidence type="ECO:0000313" key="2">
    <source>
        <dbReference type="EMBL" id="CAJ0588957.1"/>
    </source>
</evidence>
<organism evidence="2 3">
    <name type="scientific">Cylicocyclus nassatus</name>
    <name type="common">Nematode worm</name>
    <dbReference type="NCBI Taxonomy" id="53992"/>
    <lineage>
        <taxon>Eukaryota</taxon>
        <taxon>Metazoa</taxon>
        <taxon>Ecdysozoa</taxon>
        <taxon>Nematoda</taxon>
        <taxon>Chromadorea</taxon>
        <taxon>Rhabditida</taxon>
        <taxon>Rhabditina</taxon>
        <taxon>Rhabditomorpha</taxon>
        <taxon>Strongyloidea</taxon>
        <taxon>Strongylidae</taxon>
        <taxon>Cylicocyclus</taxon>
    </lineage>
</organism>
<dbReference type="Proteomes" id="UP001176961">
    <property type="component" value="Unassembled WGS sequence"/>
</dbReference>
<dbReference type="EMBL" id="CATQJL010000001">
    <property type="protein sequence ID" value="CAJ0588957.1"/>
    <property type="molecule type" value="Genomic_DNA"/>
</dbReference>
<evidence type="ECO:0000313" key="3">
    <source>
        <dbReference type="Proteomes" id="UP001176961"/>
    </source>
</evidence>
<feature type="transmembrane region" description="Helical" evidence="1">
    <location>
        <begin position="63"/>
        <end position="88"/>
    </location>
</feature>
<gene>
    <name evidence="2" type="ORF">CYNAS_LOCUS940</name>
</gene>
<dbReference type="AlphaFoldDB" id="A0AA36DJS8"/>
<evidence type="ECO:0000256" key="1">
    <source>
        <dbReference type="SAM" id="Phobius"/>
    </source>
</evidence>
<reference evidence="2" key="1">
    <citation type="submission" date="2023-07" db="EMBL/GenBank/DDBJ databases">
        <authorList>
            <consortium name="CYATHOMIX"/>
        </authorList>
    </citation>
    <scope>NUCLEOTIDE SEQUENCE</scope>
    <source>
        <strain evidence="2">N/A</strain>
    </source>
</reference>
<name>A0AA36DJS8_CYLNA</name>
<keyword evidence="1" id="KW-0812">Transmembrane</keyword>
<feature type="transmembrane region" description="Helical" evidence="1">
    <location>
        <begin position="12"/>
        <end position="29"/>
    </location>
</feature>
<keyword evidence="1" id="KW-1133">Transmembrane helix</keyword>
<keyword evidence="3" id="KW-1185">Reference proteome</keyword>
<proteinExistence type="predicted"/>
<accession>A0AA36DJS8</accession>
<sequence>MERFLDFEDMLIHMILAICIAGAVGRAGTPRSKDSTAADILADQVPDLSILPEERQRVLGAPAAFGIGIGLGTMLFGAGVAGLGYGAYKVAQFVYEKYKAARTFLEENLPIIG</sequence>
<comment type="caution">
    <text evidence="2">The sequence shown here is derived from an EMBL/GenBank/DDBJ whole genome shotgun (WGS) entry which is preliminary data.</text>
</comment>
<protein>
    <submittedName>
        <fullName evidence="2">Uncharacterized protein</fullName>
    </submittedName>
</protein>
<keyword evidence="1" id="KW-0472">Membrane</keyword>